<dbReference type="InterPro" id="IPR000462">
    <property type="entry name" value="CDP-OH_P_trans"/>
</dbReference>
<dbReference type="AlphaFoldDB" id="A0A542ZV50"/>
<evidence type="ECO:0000313" key="19">
    <source>
        <dbReference type="EMBL" id="TQL64233.1"/>
    </source>
</evidence>
<evidence type="ECO:0000256" key="9">
    <source>
        <dbReference type="ARBA" id="ARBA00022723"/>
    </source>
</evidence>
<evidence type="ECO:0000256" key="7">
    <source>
        <dbReference type="ARBA" id="ARBA00022679"/>
    </source>
</evidence>
<dbReference type="GO" id="GO:0000287">
    <property type="term" value="F:magnesium ion binding"/>
    <property type="evidence" value="ECO:0007669"/>
    <property type="project" value="UniProtKB-UniRule"/>
</dbReference>
<reference evidence="19 20" key="1">
    <citation type="submission" date="2019-06" db="EMBL/GenBank/DDBJ databases">
        <title>Sequencing the genomes of 1000 actinobacteria strains.</title>
        <authorList>
            <person name="Klenk H.-P."/>
        </authorList>
    </citation>
    <scope>NUCLEOTIDE SEQUENCE [LARGE SCALE GENOMIC DNA]</scope>
    <source>
        <strain evidence="19 20">DSM 4813</strain>
    </source>
</reference>
<feature type="binding site" evidence="17">
    <location>
        <position position="68"/>
    </location>
    <ligand>
        <name>Mg(2+)</name>
        <dbReference type="ChEBI" id="CHEBI:18420"/>
        <label>1</label>
    </ligand>
</feature>
<keyword evidence="11 17" id="KW-1133">Transmembrane helix</keyword>
<protein>
    <recommendedName>
        <fullName evidence="14 17">Phosphatidylinositol phosphate synthase</fullName>
        <shortName evidence="17">PIP synthase</shortName>
        <ecNumber evidence="17">2.7.8.-</ecNumber>
    </recommendedName>
    <alternativeName>
        <fullName evidence="15 17">CDP-diacylglycerol--D-myo-inositol-3-phosphate 3-phosphatidyltransferase</fullName>
    </alternativeName>
</protein>
<evidence type="ECO:0000256" key="18">
    <source>
        <dbReference type="RuleBase" id="RU003750"/>
    </source>
</evidence>
<keyword evidence="17" id="KW-0444">Lipid biosynthesis</keyword>
<sequence length="209" mass="21188">MITALRGVIGKAMTPLARALLRIGVSPDAVTIIGTIGTIAAALWLLPTGHLFVGALVIGAFALSDALDGTMARLSGRSGPWGAFLDSTLDRLADGAIFTAIGVYFLVQQEGNIAIVGASLAAACVVFGFTVSYARARAEGLGFQAAVGIAERSERLVISLVVTGFVGIGLPVSVLVVVLGIIAVASLITVGQRMAAVRSQAKAADADTP</sequence>
<feature type="binding site" evidence="17">
    <location>
        <position position="69"/>
    </location>
    <ligand>
        <name>a CDP-1,2-diacyl-sn-glycerol</name>
        <dbReference type="ChEBI" id="CHEBI:58332"/>
    </ligand>
</feature>
<evidence type="ECO:0000256" key="15">
    <source>
        <dbReference type="ARBA" id="ARBA00033137"/>
    </source>
</evidence>
<evidence type="ECO:0000256" key="16">
    <source>
        <dbReference type="ARBA" id="ARBA00048865"/>
    </source>
</evidence>
<keyword evidence="17" id="KW-1208">Phospholipid metabolism</keyword>
<feature type="active site" description="Proton acceptor" evidence="17">
    <location>
        <position position="90"/>
    </location>
</feature>
<evidence type="ECO:0000256" key="12">
    <source>
        <dbReference type="ARBA" id="ARBA00023136"/>
    </source>
</evidence>
<proteinExistence type="inferred from homology"/>
<dbReference type="EC" id="2.7.8.-" evidence="17"/>
<keyword evidence="9 17" id="KW-0479">Metal-binding</keyword>
<name>A0A542ZV50_RARFA</name>
<keyword evidence="17" id="KW-0443">Lipid metabolism</keyword>
<feature type="transmembrane region" description="Helical" evidence="17">
    <location>
        <begin position="113"/>
        <end position="134"/>
    </location>
</feature>
<evidence type="ECO:0000256" key="5">
    <source>
        <dbReference type="ARBA" id="ARBA00011738"/>
    </source>
</evidence>
<feature type="binding site" evidence="17">
    <location>
        <position position="86"/>
    </location>
    <ligand>
        <name>Mg(2+)</name>
        <dbReference type="ChEBI" id="CHEBI:18420"/>
        <label>1</label>
    </ligand>
</feature>
<dbReference type="UniPathway" id="UPA00220"/>
<comment type="caution">
    <text evidence="19">The sequence shown here is derived from an EMBL/GenBank/DDBJ whole genome shotgun (WGS) entry which is preliminary data.</text>
</comment>
<dbReference type="GO" id="GO:0005886">
    <property type="term" value="C:plasma membrane"/>
    <property type="evidence" value="ECO:0007669"/>
    <property type="project" value="UniProtKB-SubCell"/>
</dbReference>
<accession>A0A542ZV50</accession>
<dbReference type="Gene3D" id="1.20.120.1760">
    <property type="match status" value="1"/>
</dbReference>
<keyword evidence="8 17" id="KW-0812">Transmembrane</keyword>
<feature type="transmembrane region" description="Helical" evidence="17">
    <location>
        <begin position="155"/>
        <end position="188"/>
    </location>
</feature>
<comment type="catalytic activity">
    <reaction evidence="16 17">
        <text>a CDP-1,2-diacyl-sn-glycerol + 1D-myo-inositol 3-phosphate = a 1,2-diacyl-sn-glycero-3-phospho-(1D-myo-inositol-3-phosphate) + CMP + H(+)</text>
        <dbReference type="Rhea" id="RHEA:60504"/>
        <dbReference type="ChEBI" id="CHEBI:15378"/>
        <dbReference type="ChEBI" id="CHEBI:58088"/>
        <dbReference type="ChEBI" id="CHEBI:58332"/>
        <dbReference type="ChEBI" id="CHEBI:58401"/>
        <dbReference type="ChEBI" id="CHEBI:60377"/>
    </reaction>
</comment>
<keyword evidence="7 17" id="KW-0808">Transferase</keyword>
<keyword evidence="17" id="KW-0594">Phospholipid biosynthesis</keyword>
<evidence type="ECO:0000256" key="14">
    <source>
        <dbReference type="ARBA" id="ARBA00024082"/>
    </source>
</evidence>
<gene>
    <name evidence="19" type="ORF">FB461_0727</name>
</gene>
<comment type="catalytic activity">
    <reaction evidence="13 17">
        <text>1,2-di-(9Z-octadecenoyl)-sn-glycero-3-cytidine-5'-diphosphate + 1D-myo-inositol 3-phosphate = 1,2-di-(9Z-octadecenoyl)-sn-glycero-3-phospho-(1D-myo-inositol-3-phosphate) + CMP + H(+)</text>
        <dbReference type="Rhea" id="RHEA:61216"/>
        <dbReference type="ChEBI" id="CHEBI:15378"/>
        <dbReference type="ChEBI" id="CHEBI:58401"/>
        <dbReference type="ChEBI" id="CHEBI:60377"/>
        <dbReference type="ChEBI" id="CHEBI:85356"/>
        <dbReference type="ChEBI" id="CHEBI:144472"/>
    </reaction>
</comment>
<dbReference type="InterPro" id="IPR043130">
    <property type="entry name" value="CDP-OH_PTrfase_TM_dom"/>
</dbReference>
<dbReference type="NCBIfam" id="NF045883">
    <property type="entry name" value="PIPSynth"/>
    <property type="match status" value="1"/>
</dbReference>
<feature type="binding site" evidence="17">
    <location>
        <position position="73"/>
    </location>
    <ligand>
        <name>a CDP-1,2-diacyl-sn-glycerol</name>
        <dbReference type="ChEBI" id="CHEBI:58332"/>
    </ligand>
</feature>
<comment type="function">
    <text evidence="17">Catalyzes the conjugation of the 1'-hydroxyl group of D-myo-inositol-3-phosphate (also named L-myo-inositol-1-phosphate) with a lipid tail of cytidine diphosphate diacylglycerol (CDP-DAG), forming phosphatidylinositol phosphate (PIP) and CMP. PIP is a precursor of phosphatidylinositol (PI) which is an essential lipid required for cell wall formation.</text>
</comment>
<evidence type="ECO:0000256" key="4">
    <source>
        <dbReference type="ARBA" id="ARBA00010441"/>
    </source>
</evidence>
<comment type="subunit">
    <text evidence="5 17">Homodimer.</text>
</comment>
<keyword evidence="6 17" id="KW-1003">Cell membrane</keyword>
<dbReference type="EMBL" id="VFOS01000001">
    <property type="protein sequence ID" value="TQL64233.1"/>
    <property type="molecule type" value="Genomic_DNA"/>
</dbReference>
<evidence type="ECO:0000256" key="11">
    <source>
        <dbReference type="ARBA" id="ARBA00022989"/>
    </source>
</evidence>
<dbReference type="Proteomes" id="UP000315389">
    <property type="component" value="Unassembled WGS sequence"/>
</dbReference>
<organism evidence="19 20">
    <name type="scientific">Rarobacter faecitabidus</name>
    <dbReference type="NCBI Taxonomy" id="13243"/>
    <lineage>
        <taxon>Bacteria</taxon>
        <taxon>Bacillati</taxon>
        <taxon>Actinomycetota</taxon>
        <taxon>Actinomycetes</taxon>
        <taxon>Micrococcales</taxon>
        <taxon>Rarobacteraceae</taxon>
        <taxon>Rarobacter</taxon>
    </lineage>
</organism>
<keyword evidence="12 17" id="KW-0472">Membrane</keyword>
<comment type="pathway">
    <text evidence="2 17">Phospholipid metabolism; phosphatidylinositol phosphate biosynthesis.</text>
</comment>
<evidence type="ECO:0000256" key="6">
    <source>
        <dbReference type="ARBA" id="ARBA00022475"/>
    </source>
</evidence>
<feature type="transmembrane region" description="Helical" evidence="17">
    <location>
        <begin position="51"/>
        <end position="67"/>
    </location>
</feature>
<dbReference type="GO" id="GO:0016780">
    <property type="term" value="F:phosphotransferase activity, for other substituted phosphate groups"/>
    <property type="evidence" value="ECO:0007669"/>
    <property type="project" value="UniProtKB-UniRule"/>
</dbReference>
<keyword evidence="20" id="KW-1185">Reference proteome</keyword>
<dbReference type="RefSeq" id="WP_142119030.1">
    <property type="nucleotide sequence ID" value="NZ_BAAASV010000003.1"/>
</dbReference>
<evidence type="ECO:0000256" key="2">
    <source>
        <dbReference type="ARBA" id="ARBA00004805"/>
    </source>
</evidence>
<evidence type="ECO:0000256" key="8">
    <source>
        <dbReference type="ARBA" id="ARBA00022692"/>
    </source>
</evidence>
<comment type="cofactor">
    <cofactor evidence="17">
        <name>Mg(2+)</name>
        <dbReference type="ChEBI" id="CHEBI:18420"/>
    </cofactor>
    <text evidence="17">Contains a di-nuclear catalytic Mg(2+) center.</text>
</comment>
<dbReference type="HAMAP" id="MF_02241">
    <property type="entry name" value="PIP_synthase"/>
    <property type="match status" value="1"/>
</dbReference>
<feature type="binding site" evidence="17">
    <location>
        <position position="86"/>
    </location>
    <ligand>
        <name>Mg(2+)</name>
        <dbReference type="ChEBI" id="CHEBI:18420"/>
        <label>2</label>
    </ligand>
</feature>
<dbReference type="InterPro" id="IPR048254">
    <property type="entry name" value="CDP_ALCOHOL_P_TRANSF_CS"/>
</dbReference>
<dbReference type="Pfam" id="PF01066">
    <property type="entry name" value="CDP-OH_P_transf"/>
    <property type="match status" value="1"/>
</dbReference>
<evidence type="ECO:0000256" key="3">
    <source>
        <dbReference type="ARBA" id="ARBA00005189"/>
    </source>
</evidence>
<feature type="binding site" evidence="17">
    <location>
        <position position="65"/>
    </location>
    <ligand>
        <name>Mg(2+)</name>
        <dbReference type="ChEBI" id="CHEBI:18420"/>
        <label>1</label>
    </ligand>
</feature>
<evidence type="ECO:0000256" key="13">
    <source>
        <dbReference type="ARBA" id="ARBA00023935"/>
    </source>
</evidence>
<comment type="similarity">
    <text evidence="4 17 18">Belongs to the CDP-alcohol phosphatidyltransferase class-I family.</text>
</comment>
<keyword evidence="10 17" id="KW-0460">Magnesium</keyword>
<comment type="pathway">
    <text evidence="3">Lipid metabolism.</text>
</comment>
<dbReference type="OrthoDB" id="116551at2"/>
<dbReference type="GO" id="GO:0008654">
    <property type="term" value="P:phospholipid biosynthetic process"/>
    <property type="evidence" value="ECO:0007669"/>
    <property type="project" value="UniProtKB-UniRule"/>
</dbReference>
<evidence type="ECO:0000256" key="1">
    <source>
        <dbReference type="ARBA" id="ARBA00004651"/>
    </source>
</evidence>
<comment type="caution">
    <text evidence="17">Lacks conserved residue(s) required for the propagation of feature annotation.</text>
</comment>
<evidence type="ECO:0000256" key="10">
    <source>
        <dbReference type="ARBA" id="ARBA00022842"/>
    </source>
</evidence>
<feature type="binding site" evidence="17">
    <location>
        <position position="65"/>
    </location>
    <ligand>
        <name>Mg(2+)</name>
        <dbReference type="ChEBI" id="CHEBI:18420"/>
        <label>2</label>
    </ligand>
</feature>
<comment type="subcellular location">
    <subcellularLocation>
        <location evidence="1 17">Cell membrane</location>
        <topology evidence="1 17">Multi-pass membrane protein</topology>
    </subcellularLocation>
</comment>
<feature type="binding site" evidence="17">
    <location>
        <begin position="28"/>
        <end position="31"/>
    </location>
    <ligand>
        <name>a CDP-1,2-diacyl-sn-glycerol</name>
        <dbReference type="ChEBI" id="CHEBI:58332"/>
    </ligand>
</feature>
<evidence type="ECO:0000313" key="20">
    <source>
        <dbReference type="Proteomes" id="UP000315389"/>
    </source>
</evidence>
<dbReference type="InterPro" id="IPR044268">
    <property type="entry name" value="PIP_synthase_PgsA1"/>
</dbReference>
<evidence type="ECO:0000256" key="17">
    <source>
        <dbReference type="HAMAP-Rule" id="MF_02241"/>
    </source>
</evidence>
<feature type="binding site" evidence="17">
    <location>
        <position position="90"/>
    </location>
    <ligand>
        <name>Mg(2+)</name>
        <dbReference type="ChEBI" id="CHEBI:18420"/>
        <label>2</label>
    </ligand>
</feature>
<dbReference type="PROSITE" id="PS00379">
    <property type="entry name" value="CDP_ALCOHOL_P_TRANSF"/>
    <property type="match status" value="1"/>
</dbReference>